<dbReference type="SUPFAM" id="SSF53720">
    <property type="entry name" value="ALDH-like"/>
    <property type="match status" value="1"/>
</dbReference>
<evidence type="ECO:0000313" key="11">
    <source>
        <dbReference type="Proteomes" id="UP000293637"/>
    </source>
</evidence>
<organism evidence="10 11">
    <name type="scientific">Staphylococcus lugdunensis</name>
    <dbReference type="NCBI Taxonomy" id="28035"/>
    <lineage>
        <taxon>Bacteria</taxon>
        <taxon>Bacillati</taxon>
        <taxon>Bacillota</taxon>
        <taxon>Bacilli</taxon>
        <taxon>Bacillales</taxon>
        <taxon>Staphylococcaceae</taxon>
        <taxon>Staphylococcus</taxon>
    </lineage>
</organism>
<dbReference type="InterPro" id="IPR016161">
    <property type="entry name" value="Ald_DH/histidinol_DH"/>
</dbReference>
<reference evidence="10 11" key="1">
    <citation type="journal article" date="2019" name="Sci. Transl. Med.">
        <title>Quorum sensing between bacterial species on the skin protects against epidermal injury in atopic dermatitis.</title>
        <authorList>
            <person name="Williams M.R."/>
        </authorList>
    </citation>
    <scope>NUCLEOTIDE SEQUENCE [LARGE SCALE GENOMIC DNA]</scope>
    <source>
        <strain evidence="10 11">E7</strain>
    </source>
</reference>
<keyword evidence="3" id="KW-0520">NAD</keyword>
<evidence type="ECO:0000256" key="2">
    <source>
        <dbReference type="ARBA" id="ARBA00023002"/>
    </source>
</evidence>
<evidence type="ECO:0000256" key="4">
    <source>
        <dbReference type="PIRNR" id="PIRNR036492"/>
    </source>
</evidence>
<dbReference type="FunFam" id="3.40.309.10:FF:000003">
    <property type="entry name" value="Aldehyde dehydrogenase"/>
    <property type="match status" value="1"/>
</dbReference>
<evidence type="ECO:0000256" key="5">
    <source>
        <dbReference type="PIRSR" id="PIRSR036492-1"/>
    </source>
</evidence>
<dbReference type="Pfam" id="PF00171">
    <property type="entry name" value="Aldedh"/>
    <property type="match status" value="1"/>
</dbReference>
<evidence type="ECO:0000256" key="3">
    <source>
        <dbReference type="ARBA" id="ARBA00023027"/>
    </source>
</evidence>
<dbReference type="EMBL" id="SCHB01000007">
    <property type="protein sequence ID" value="TBW71598.1"/>
    <property type="molecule type" value="Genomic_DNA"/>
</dbReference>
<dbReference type="PANTHER" id="PTHR43570">
    <property type="entry name" value="ALDEHYDE DEHYDROGENASE"/>
    <property type="match status" value="1"/>
</dbReference>
<dbReference type="AlphaFoldDB" id="A0A4Q9WBJ8"/>
<accession>A0A4Q9WBJ8</accession>
<comment type="similarity">
    <text evidence="1 4 7">Belongs to the aldehyde dehydrogenase family.</text>
</comment>
<feature type="domain" description="Aldehyde dehydrogenase" evidence="9">
    <location>
        <begin position="4"/>
        <end position="428"/>
    </location>
</feature>
<dbReference type="RefSeq" id="WP_002492707.1">
    <property type="nucleotide sequence ID" value="NZ_AP021848.1"/>
</dbReference>
<feature type="coiled-coil region" evidence="8">
    <location>
        <begin position="23"/>
        <end position="50"/>
    </location>
</feature>
<dbReference type="GO" id="GO:0005737">
    <property type="term" value="C:cytoplasm"/>
    <property type="evidence" value="ECO:0007669"/>
    <property type="project" value="TreeGrafter"/>
</dbReference>
<dbReference type="GeneID" id="58091713"/>
<dbReference type="GO" id="GO:0006081">
    <property type="term" value="P:aldehyde metabolic process"/>
    <property type="evidence" value="ECO:0007669"/>
    <property type="project" value="InterPro"/>
</dbReference>
<dbReference type="InterPro" id="IPR029510">
    <property type="entry name" value="Ald_DH_CS_GLU"/>
</dbReference>
<evidence type="ECO:0000256" key="1">
    <source>
        <dbReference type="ARBA" id="ARBA00009986"/>
    </source>
</evidence>
<name>A0A4Q9WBJ8_STALU</name>
<dbReference type="Proteomes" id="UP000293637">
    <property type="component" value="Unassembled WGS sequence"/>
</dbReference>
<comment type="caution">
    <text evidence="10">The sequence shown here is derived from an EMBL/GenBank/DDBJ whole genome shotgun (WGS) entry which is preliminary data.</text>
</comment>
<dbReference type="InterPro" id="IPR016162">
    <property type="entry name" value="Ald_DH_N"/>
</dbReference>
<keyword evidence="2 4" id="KW-0560">Oxidoreductase</keyword>
<dbReference type="PANTHER" id="PTHR43570:SF16">
    <property type="entry name" value="ALDEHYDE DEHYDROGENASE TYPE III, ISOFORM Q"/>
    <property type="match status" value="1"/>
</dbReference>
<dbReference type="CDD" id="cd07136">
    <property type="entry name" value="ALDH_YwdH-P39616"/>
    <property type="match status" value="1"/>
</dbReference>
<evidence type="ECO:0000256" key="7">
    <source>
        <dbReference type="RuleBase" id="RU003345"/>
    </source>
</evidence>
<keyword evidence="8" id="KW-0175">Coiled coil</keyword>
<gene>
    <name evidence="10" type="ORF">EQ812_10340</name>
</gene>
<dbReference type="FunFam" id="3.40.605.10:FF:000004">
    <property type="entry name" value="Aldehyde dehydrogenase"/>
    <property type="match status" value="1"/>
</dbReference>
<dbReference type="Gene3D" id="3.40.605.10">
    <property type="entry name" value="Aldehyde Dehydrogenase, Chain A, domain 1"/>
    <property type="match status" value="1"/>
</dbReference>
<dbReference type="InterPro" id="IPR012394">
    <property type="entry name" value="Aldehyde_DH_NAD(P)"/>
</dbReference>
<dbReference type="InterPro" id="IPR016163">
    <property type="entry name" value="Ald_DH_C"/>
</dbReference>
<protein>
    <recommendedName>
        <fullName evidence="4">Aldehyde dehydrogenase</fullName>
    </recommendedName>
</protein>
<evidence type="ECO:0000259" key="9">
    <source>
        <dbReference type="Pfam" id="PF00171"/>
    </source>
</evidence>
<evidence type="ECO:0000313" key="10">
    <source>
        <dbReference type="EMBL" id="TBW71598.1"/>
    </source>
</evidence>
<evidence type="ECO:0000256" key="8">
    <source>
        <dbReference type="SAM" id="Coils"/>
    </source>
</evidence>
<dbReference type="InterPro" id="IPR015590">
    <property type="entry name" value="Aldehyde_DH_dom"/>
</dbReference>
<dbReference type="PROSITE" id="PS00070">
    <property type="entry name" value="ALDEHYDE_DEHYDR_CYS"/>
    <property type="match status" value="1"/>
</dbReference>
<proteinExistence type="inferred from homology"/>
<sequence>MNHIEQRFNESKQYFNTQATKNVKFRKQQLKSLRKNIKNNEKALLEALKKDLGKNNVEAYATEIGIVLKSIKLALKELKSWTKTQQVDTPLFMFPTKSYIMKEPYGTVLIIGPFNYPVQLVFEPLIGAIAAGNTAIIKPSELTPHTTEVVNHIIESSFEHRYISIVEGSIDETQTLLHLPFDYIFFTGSEKVGRIVYETASKQLTPVTLELGGKSPVIVDETANIKVASDRITFGKFTNAGQTCVAPDYILVNKKVKSALITALKHSISEFYGKNVQNSPDYGRIINDKHFTRLNELLNIHRNEIIVGGTSDKENRYIAPTLLENITPHSKIMEEEIFGPILPIIEYDDFNEALDIVRAKSKPLSCYLFSEDENNTQRVLNELSFGGGAINDTLMHLANPNLPFGGVGASGIGQYHGKYSFDTFSHDKSYIFKSTRLDSSMIYPPYKGKLKYIKAFFKN</sequence>
<dbReference type="PIRSF" id="PIRSF036492">
    <property type="entry name" value="ALDH"/>
    <property type="match status" value="1"/>
</dbReference>
<dbReference type="GO" id="GO:0004029">
    <property type="term" value="F:aldehyde dehydrogenase (NAD+) activity"/>
    <property type="evidence" value="ECO:0007669"/>
    <property type="project" value="TreeGrafter"/>
</dbReference>
<feature type="active site" evidence="5">
    <location>
        <position position="244"/>
    </location>
</feature>
<evidence type="ECO:0000256" key="6">
    <source>
        <dbReference type="PROSITE-ProRule" id="PRU10007"/>
    </source>
</evidence>
<dbReference type="Gene3D" id="3.40.309.10">
    <property type="entry name" value="Aldehyde Dehydrogenase, Chain A, domain 2"/>
    <property type="match status" value="1"/>
</dbReference>
<dbReference type="PROSITE" id="PS00687">
    <property type="entry name" value="ALDEHYDE_DEHYDR_GLU"/>
    <property type="match status" value="1"/>
</dbReference>
<feature type="active site" evidence="5 6">
    <location>
        <position position="210"/>
    </location>
</feature>
<dbReference type="InterPro" id="IPR016160">
    <property type="entry name" value="Ald_DH_CS_CYS"/>
</dbReference>